<accession>S9P926</accession>
<sequence>MTWVILASCLALGACAPAAKSNPPVEPVQGKREAPVTVRTEWGERSARVTLRFNAPASDVRVSVRGVDGLSVGGEPTLVEGARFDTGATAHFDVAYTPGEGRSHLVVAVVGSFQGTSLSRVASFAVGSPTVEQQRRSGSVITDSEGERIKVMPGGER</sequence>
<evidence type="ECO:0000313" key="2">
    <source>
        <dbReference type="EMBL" id="EPX60935.1"/>
    </source>
</evidence>
<evidence type="ECO:0008006" key="4">
    <source>
        <dbReference type="Google" id="ProtNLM"/>
    </source>
</evidence>
<dbReference type="EMBL" id="ANAH02000011">
    <property type="protein sequence ID" value="EPX60935.1"/>
    <property type="molecule type" value="Genomic_DNA"/>
</dbReference>
<gene>
    <name evidence="2" type="ORF">D187_001587</name>
</gene>
<proteinExistence type="predicted"/>
<dbReference type="Proteomes" id="UP000011682">
    <property type="component" value="Unassembled WGS sequence"/>
</dbReference>
<organism evidence="2 3">
    <name type="scientific">Cystobacter fuscus (strain ATCC 25194 / DSM 2262 / NBRC 100088 / M29)</name>
    <dbReference type="NCBI Taxonomy" id="1242864"/>
    <lineage>
        <taxon>Bacteria</taxon>
        <taxon>Pseudomonadati</taxon>
        <taxon>Myxococcota</taxon>
        <taxon>Myxococcia</taxon>
        <taxon>Myxococcales</taxon>
        <taxon>Cystobacterineae</taxon>
        <taxon>Archangiaceae</taxon>
        <taxon>Cystobacter</taxon>
    </lineage>
</organism>
<evidence type="ECO:0000256" key="1">
    <source>
        <dbReference type="SAM" id="SignalP"/>
    </source>
</evidence>
<keyword evidence="3" id="KW-1185">Reference proteome</keyword>
<evidence type="ECO:0000313" key="3">
    <source>
        <dbReference type="Proteomes" id="UP000011682"/>
    </source>
</evidence>
<dbReference type="AlphaFoldDB" id="S9P926"/>
<feature type="chain" id="PRO_5004554163" description="Lipoprotein" evidence="1">
    <location>
        <begin position="22"/>
        <end position="157"/>
    </location>
</feature>
<comment type="caution">
    <text evidence="2">The sequence shown here is derived from an EMBL/GenBank/DDBJ whole genome shotgun (WGS) entry which is preliminary data.</text>
</comment>
<dbReference type="eggNOG" id="ENOG5031DFS">
    <property type="taxonomic scope" value="Bacteria"/>
</dbReference>
<name>S9P926_CYSF2</name>
<protein>
    <recommendedName>
        <fullName evidence="4">Lipoprotein</fullName>
    </recommendedName>
</protein>
<keyword evidence="1" id="KW-0732">Signal</keyword>
<feature type="signal peptide" evidence="1">
    <location>
        <begin position="1"/>
        <end position="21"/>
    </location>
</feature>
<reference evidence="2" key="1">
    <citation type="submission" date="2013-05" db="EMBL/GenBank/DDBJ databases">
        <title>Genome assembly of Cystobacter fuscus DSM 2262.</title>
        <authorList>
            <person name="Sharma G."/>
            <person name="Khatri I."/>
            <person name="Kaur C."/>
            <person name="Mayilraj S."/>
            <person name="Subramanian S."/>
        </authorList>
    </citation>
    <scope>NUCLEOTIDE SEQUENCE [LARGE SCALE GENOMIC DNA]</scope>
    <source>
        <strain evidence="2">DSM 2262</strain>
    </source>
</reference>